<keyword evidence="3" id="KW-0862">Zinc</keyword>
<evidence type="ECO:0000256" key="1">
    <source>
        <dbReference type="ARBA" id="ARBA00022723"/>
    </source>
</evidence>
<keyword evidence="6" id="KW-1133">Transmembrane helix</keyword>
<evidence type="ECO:0000256" key="3">
    <source>
        <dbReference type="ARBA" id="ARBA00022833"/>
    </source>
</evidence>
<feature type="compositionally biased region" description="Polar residues" evidence="5">
    <location>
        <begin position="265"/>
        <end position="279"/>
    </location>
</feature>
<sequence>MWFPFHERDKYFGPELVAKYQFYCRSPFTIDDKAYLEEGVTEEQHRQAIRGSVLIIHKLYILVANVIGALTVFNFKFLQDLVGGHPIVCSKHMLEIMFNEPQLLIVFRVALEIEMVYSFPDEQGVTEDPADFPSLTIDDIIDMEQGYTLSPVEPSNYEPGDEVLYGEPVSLEEMENAERNFAGTIILHQPTPLEVEPVNIWRGNTQEEPYWDGMMEEEDNYEVYVTQSPHPSQGVEPLPLAPNRRVNAPQPATIIMIDDEDDGSYTGSSEGVNENDNISNPPPPEEIGVIANEQTKSAPASRKGESSGEVDQNKTAPSNEVVVALPAAPIPSNEELSLDLTLGVGKNMSTSRGVTLVDVDDSVSEGEEGSGNQTNNSDDLYEGKVFTSRAHFKQHMALYALRRKFRFKHSRSSAEGMVLRCVSAACNWRVYAIKFKNVDNQFRTEWGLLVNRINKGEFEVKEKNGSSFHVNLTTKACSCCAFQFLLIPCPHAIASAIKERISIESLVSDYYTLGALASAYAKDILPITNNTNGVTIEGEEASLHIFPPVTRRPPGRPRKSRILSTGEIRMKTPRKRHVCSRCKGNGHNKATCKVAI</sequence>
<dbReference type="Proteomes" id="UP000824890">
    <property type="component" value="Unassembled WGS sequence"/>
</dbReference>
<dbReference type="Pfam" id="PF04434">
    <property type="entry name" value="SWIM"/>
    <property type="match status" value="1"/>
</dbReference>
<keyword evidence="6" id="KW-0812">Transmembrane</keyword>
<organism evidence="8 9">
    <name type="scientific">Brassica napus</name>
    <name type="common">Rape</name>
    <dbReference type="NCBI Taxonomy" id="3708"/>
    <lineage>
        <taxon>Eukaryota</taxon>
        <taxon>Viridiplantae</taxon>
        <taxon>Streptophyta</taxon>
        <taxon>Embryophyta</taxon>
        <taxon>Tracheophyta</taxon>
        <taxon>Spermatophyta</taxon>
        <taxon>Magnoliopsida</taxon>
        <taxon>eudicotyledons</taxon>
        <taxon>Gunneridae</taxon>
        <taxon>Pentapetalae</taxon>
        <taxon>rosids</taxon>
        <taxon>malvids</taxon>
        <taxon>Brassicales</taxon>
        <taxon>Brassicaceae</taxon>
        <taxon>Brassiceae</taxon>
        <taxon>Brassica</taxon>
    </lineage>
</organism>
<proteinExistence type="predicted"/>
<dbReference type="SMART" id="SM00575">
    <property type="entry name" value="ZnF_PMZ"/>
    <property type="match status" value="1"/>
</dbReference>
<feature type="compositionally biased region" description="Polar residues" evidence="5">
    <location>
        <begin position="309"/>
        <end position="318"/>
    </location>
</feature>
<dbReference type="Pfam" id="PF03108">
    <property type="entry name" value="DBD_Tnp_Mut"/>
    <property type="match status" value="1"/>
</dbReference>
<evidence type="ECO:0000256" key="5">
    <source>
        <dbReference type="SAM" id="MobiDB-lite"/>
    </source>
</evidence>
<feature type="compositionally biased region" description="Acidic residues" evidence="5">
    <location>
        <begin position="359"/>
        <end position="368"/>
    </location>
</feature>
<keyword evidence="9" id="KW-1185">Reference proteome</keyword>
<keyword evidence="2 4" id="KW-0863">Zinc-finger</keyword>
<evidence type="ECO:0000256" key="2">
    <source>
        <dbReference type="ARBA" id="ARBA00022771"/>
    </source>
</evidence>
<reference evidence="8 9" key="1">
    <citation type="submission" date="2021-05" db="EMBL/GenBank/DDBJ databases">
        <title>Genome Assembly of Synthetic Allotetraploid Brassica napus Reveals Homoeologous Exchanges between Subgenomes.</title>
        <authorList>
            <person name="Davis J.T."/>
        </authorList>
    </citation>
    <scope>NUCLEOTIDE SEQUENCE [LARGE SCALE GENOMIC DNA]</scope>
    <source>
        <strain evidence="9">cv. Da-Ae</strain>
        <tissue evidence="8">Seedling</tissue>
    </source>
</reference>
<evidence type="ECO:0000256" key="6">
    <source>
        <dbReference type="SAM" id="Phobius"/>
    </source>
</evidence>
<feature type="region of interest" description="Disordered" evidence="5">
    <location>
        <begin position="259"/>
        <end position="318"/>
    </location>
</feature>
<evidence type="ECO:0000259" key="7">
    <source>
        <dbReference type="PROSITE" id="PS50966"/>
    </source>
</evidence>
<protein>
    <recommendedName>
        <fullName evidence="7">SWIM-type domain-containing protein</fullName>
    </recommendedName>
</protein>
<accession>A0ABQ8EEY1</accession>
<dbReference type="InterPro" id="IPR004332">
    <property type="entry name" value="Transposase_MuDR"/>
</dbReference>
<evidence type="ECO:0000313" key="8">
    <source>
        <dbReference type="EMBL" id="KAH0939907.1"/>
    </source>
</evidence>
<name>A0ABQ8EEY1_BRANA</name>
<feature type="transmembrane region" description="Helical" evidence="6">
    <location>
        <begin position="59"/>
        <end position="78"/>
    </location>
</feature>
<evidence type="ECO:0000313" key="9">
    <source>
        <dbReference type="Proteomes" id="UP000824890"/>
    </source>
</evidence>
<dbReference type="InterPro" id="IPR006564">
    <property type="entry name" value="Znf_PMZ"/>
</dbReference>
<evidence type="ECO:0000256" key="4">
    <source>
        <dbReference type="PROSITE-ProRule" id="PRU00325"/>
    </source>
</evidence>
<feature type="domain" description="SWIM-type" evidence="7">
    <location>
        <begin position="468"/>
        <end position="500"/>
    </location>
</feature>
<keyword evidence="1" id="KW-0479">Metal-binding</keyword>
<keyword evidence="6" id="KW-0472">Membrane</keyword>
<dbReference type="InterPro" id="IPR007527">
    <property type="entry name" value="Znf_SWIM"/>
</dbReference>
<dbReference type="PROSITE" id="PS50966">
    <property type="entry name" value="ZF_SWIM"/>
    <property type="match status" value="1"/>
</dbReference>
<comment type="caution">
    <text evidence="8">The sequence shown here is derived from an EMBL/GenBank/DDBJ whole genome shotgun (WGS) entry which is preliminary data.</text>
</comment>
<gene>
    <name evidence="8" type="ORF">HID58_007368</name>
</gene>
<feature type="region of interest" description="Disordered" evidence="5">
    <location>
        <begin position="359"/>
        <end position="380"/>
    </location>
</feature>
<dbReference type="EMBL" id="JAGKQM010000002">
    <property type="protein sequence ID" value="KAH0939907.1"/>
    <property type="molecule type" value="Genomic_DNA"/>
</dbReference>